<organism evidence="17 18">
    <name type="scientific">Actinomycetospora termitidis</name>
    <dbReference type="NCBI Taxonomy" id="3053470"/>
    <lineage>
        <taxon>Bacteria</taxon>
        <taxon>Bacillati</taxon>
        <taxon>Actinomycetota</taxon>
        <taxon>Actinomycetes</taxon>
        <taxon>Pseudonocardiales</taxon>
        <taxon>Pseudonocardiaceae</taxon>
        <taxon>Actinomycetospora</taxon>
    </lineage>
</organism>
<name>A0ABT7MB11_9PSEU</name>
<reference evidence="17 18" key="1">
    <citation type="submission" date="2023-06" db="EMBL/GenBank/DDBJ databases">
        <title>Actinomycetospora Odt1-22.</title>
        <authorList>
            <person name="Supong K."/>
        </authorList>
    </citation>
    <scope>NUCLEOTIDE SEQUENCE [LARGE SCALE GENOMIC DNA]</scope>
    <source>
        <strain evidence="17 18">Odt1-22</strain>
    </source>
</reference>
<dbReference type="SUPFAM" id="SSF53448">
    <property type="entry name" value="Nucleotide-diphospho-sugar transferases"/>
    <property type="match status" value="1"/>
</dbReference>
<keyword evidence="11 14" id="KW-1133">Transmembrane helix</keyword>
<comment type="subcellular location">
    <subcellularLocation>
        <location evidence="2">Endoplasmic reticulum membrane</location>
        <topology evidence="2">Single-pass membrane protein</topology>
    </subcellularLocation>
    <subcellularLocation>
        <location evidence="1">Membrane</location>
        <topology evidence="1">Multi-pass membrane protein</topology>
    </subcellularLocation>
</comment>
<evidence type="ECO:0000256" key="11">
    <source>
        <dbReference type="ARBA" id="ARBA00022989"/>
    </source>
</evidence>
<keyword evidence="6" id="KW-0328">Glycosyltransferase</keyword>
<dbReference type="PANTHER" id="PTHR10859">
    <property type="entry name" value="GLYCOSYL TRANSFERASE"/>
    <property type="match status" value="1"/>
</dbReference>
<evidence type="ECO:0000256" key="12">
    <source>
        <dbReference type="ARBA" id="ARBA00023136"/>
    </source>
</evidence>
<dbReference type="Proteomes" id="UP001231924">
    <property type="component" value="Unassembled WGS sequence"/>
</dbReference>
<dbReference type="RefSeq" id="WP_286054300.1">
    <property type="nucleotide sequence ID" value="NZ_JASVWF010000003.1"/>
</dbReference>
<evidence type="ECO:0000256" key="13">
    <source>
        <dbReference type="ARBA" id="ARBA00045097"/>
    </source>
</evidence>
<protein>
    <recommendedName>
        <fullName evidence="5">dolichyl-phosphate beta-glucosyltransferase</fullName>
        <ecNumber evidence="5">2.4.1.117</ecNumber>
    </recommendedName>
</protein>
<dbReference type="InterPro" id="IPR029044">
    <property type="entry name" value="Nucleotide-diphossugar_trans"/>
</dbReference>
<proteinExistence type="inferred from homology"/>
<evidence type="ECO:0000256" key="2">
    <source>
        <dbReference type="ARBA" id="ARBA00004389"/>
    </source>
</evidence>
<feature type="transmembrane region" description="Helical" evidence="14">
    <location>
        <begin position="383"/>
        <end position="403"/>
    </location>
</feature>
<dbReference type="Pfam" id="PF00535">
    <property type="entry name" value="Glycos_transf_2"/>
    <property type="match status" value="1"/>
</dbReference>
<comment type="caution">
    <text evidence="17">The sequence shown here is derived from an EMBL/GenBank/DDBJ whole genome shotgun (WGS) entry which is preliminary data.</text>
</comment>
<feature type="transmembrane region" description="Helical" evidence="14">
    <location>
        <begin position="355"/>
        <end position="377"/>
    </location>
</feature>
<evidence type="ECO:0000256" key="1">
    <source>
        <dbReference type="ARBA" id="ARBA00004141"/>
    </source>
</evidence>
<feature type="domain" description="GtrA/DPMS transmembrane" evidence="16">
    <location>
        <begin position="291"/>
        <end position="409"/>
    </location>
</feature>
<keyword evidence="7" id="KW-0808">Transferase</keyword>
<evidence type="ECO:0000256" key="9">
    <source>
        <dbReference type="ARBA" id="ARBA00022824"/>
    </source>
</evidence>
<dbReference type="Gene3D" id="3.90.550.10">
    <property type="entry name" value="Spore Coat Polysaccharide Biosynthesis Protein SpsA, Chain A"/>
    <property type="match status" value="1"/>
</dbReference>
<dbReference type="InterPro" id="IPR035518">
    <property type="entry name" value="DPG_synthase"/>
</dbReference>
<dbReference type="PANTHER" id="PTHR10859:SF91">
    <property type="entry name" value="DOLICHYL-PHOSPHATE BETA-GLUCOSYLTRANSFERASE"/>
    <property type="match status" value="1"/>
</dbReference>
<dbReference type="Pfam" id="PF04138">
    <property type="entry name" value="GtrA_DPMS_TM"/>
    <property type="match status" value="1"/>
</dbReference>
<keyword evidence="10" id="KW-0735">Signal-anchor</keyword>
<dbReference type="EMBL" id="JASVWF010000003">
    <property type="protein sequence ID" value="MDL5157853.1"/>
    <property type="molecule type" value="Genomic_DNA"/>
</dbReference>
<dbReference type="CDD" id="cd04188">
    <property type="entry name" value="DPG_synthase"/>
    <property type="match status" value="1"/>
</dbReference>
<comment type="catalytic activity">
    <reaction evidence="13">
        <text>a di-trans,poly-cis-dolichyl phosphate + UDP-alpha-D-glucose = a di-trans,poly-cis-dolichyl beta-D-glucosyl phosphate + UDP</text>
        <dbReference type="Rhea" id="RHEA:15401"/>
        <dbReference type="Rhea" id="RHEA-COMP:19498"/>
        <dbReference type="Rhea" id="RHEA-COMP:19502"/>
        <dbReference type="ChEBI" id="CHEBI:57525"/>
        <dbReference type="ChEBI" id="CHEBI:57683"/>
        <dbReference type="ChEBI" id="CHEBI:58223"/>
        <dbReference type="ChEBI" id="CHEBI:58885"/>
        <dbReference type="EC" id="2.4.1.117"/>
    </reaction>
    <physiologicalReaction direction="left-to-right" evidence="13">
        <dbReference type="Rhea" id="RHEA:15402"/>
    </physiologicalReaction>
</comment>
<evidence type="ECO:0000256" key="6">
    <source>
        <dbReference type="ARBA" id="ARBA00022676"/>
    </source>
</evidence>
<evidence type="ECO:0000259" key="16">
    <source>
        <dbReference type="Pfam" id="PF04138"/>
    </source>
</evidence>
<comment type="pathway">
    <text evidence="3">Protein modification; protein glycosylation.</text>
</comment>
<dbReference type="InterPro" id="IPR001173">
    <property type="entry name" value="Glyco_trans_2-like"/>
</dbReference>
<comment type="similarity">
    <text evidence="4">Belongs to the glycosyltransferase 2 family.</text>
</comment>
<evidence type="ECO:0000256" key="3">
    <source>
        <dbReference type="ARBA" id="ARBA00004922"/>
    </source>
</evidence>
<evidence type="ECO:0000313" key="18">
    <source>
        <dbReference type="Proteomes" id="UP001231924"/>
    </source>
</evidence>
<keyword evidence="18" id="KW-1185">Reference proteome</keyword>
<keyword evidence="9" id="KW-0256">Endoplasmic reticulum</keyword>
<keyword evidence="12 14" id="KW-0472">Membrane</keyword>
<evidence type="ECO:0000256" key="4">
    <source>
        <dbReference type="ARBA" id="ARBA00006739"/>
    </source>
</evidence>
<evidence type="ECO:0000313" key="17">
    <source>
        <dbReference type="EMBL" id="MDL5157853.1"/>
    </source>
</evidence>
<sequence length="416" mass="44607">MTATLAPQPLTRPAPEVVPGTPVLDVVVPVFNEERDLGPCVERLHAHLTAAFPYPFRITVADNASTDRTLVVGKDLAARFDEVEVVHLDQKGRGRALRAVWSASDAPVLAYMDVDLSTDLNALLPLVAPLISGHSDLAIGSRLSRTSRVVRGAKREIISRCYNVLLRGTLRARFSDAQCGFKAIRRDVAQRLLPLVEDTGWFFDTELLVLAERSGLRIHEVPVDWVDDPDSRVDVVATAVADLKGVARVGKALATGALPVAQLRREFGRGPIGEADEAAGVAPGTTAQIVRFAAIGVVSTLAFLLLYSLFRTAMPAQVSNLLALVITAVGNTAANRRLTFGIRGRRHAGRSQVEGLVVFGLGLVLTSGALALLDVLAPGASHAVELVTLVVANAVATLLRFVAYRAWVFHPRRQSA</sequence>
<keyword evidence="8 14" id="KW-0812">Transmembrane</keyword>
<dbReference type="EC" id="2.4.1.117" evidence="5"/>
<feature type="transmembrane region" description="Helical" evidence="14">
    <location>
        <begin position="289"/>
        <end position="310"/>
    </location>
</feature>
<evidence type="ECO:0000256" key="10">
    <source>
        <dbReference type="ARBA" id="ARBA00022968"/>
    </source>
</evidence>
<gene>
    <name evidence="17" type="ORF">QRT03_17935</name>
</gene>
<evidence type="ECO:0000256" key="5">
    <source>
        <dbReference type="ARBA" id="ARBA00012583"/>
    </source>
</evidence>
<feature type="domain" description="Glycosyltransferase 2-like" evidence="15">
    <location>
        <begin position="26"/>
        <end position="192"/>
    </location>
</feature>
<evidence type="ECO:0000259" key="15">
    <source>
        <dbReference type="Pfam" id="PF00535"/>
    </source>
</evidence>
<evidence type="ECO:0000256" key="14">
    <source>
        <dbReference type="SAM" id="Phobius"/>
    </source>
</evidence>
<evidence type="ECO:0000256" key="7">
    <source>
        <dbReference type="ARBA" id="ARBA00022679"/>
    </source>
</evidence>
<dbReference type="InterPro" id="IPR007267">
    <property type="entry name" value="GtrA_DPMS_TM"/>
</dbReference>
<accession>A0ABT7MB11</accession>
<evidence type="ECO:0000256" key="8">
    <source>
        <dbReference type="ARBA" id="ARBA00022692"/>
    </source>
</evidence>